<evidence type="ECO:0000256" key="4">
    <source>
        <dbReference type="ARBA" id="ARBA00023012"/>
    </source>
</evidence>
<evidence type="ECO:0000256" key="3">
    <source>
        <dbReference type="ARBA" id="ARBA00022777"/>
    </source>
</evidence>
<comment type="catalytic activity">
    <reaction evidence="1">
        <text>ATP + protein L-histidine = ADP + protein N-phospho-L-histidine.</text>
        <dbReference type="EC" id="2.7.13.3"/>
    </reaction>
</comment>
<comment type="caution">
    <text evidence="5">The sequence shown here is derived from an EMBL/GenBank/DDBJ whole genome shotgun (WGS) entry which is preliminary data.</text>
</comment>
<keyword evidence="6" id="KW-1185">Reference proteome</keyword>
<dbReference type="EMBL" id="JBHLTR010000016">
    <property type="protein sequence ID" value="MFC0559753.1"/>
    <property type="molecule type" value="Genomic_DNA"/>
</dbReference>
<protein>
    <recommendedName>
        <fullName evidence="2">histidine kinase</fullName>
        <ecNumber evidence="2">2.7.13.3</ecNumber>
    </recommendedName>
</protein>
<proteinExistence type="predicted"/>
<evidence type="ECO:0000313" key="5">
    <source>
        <dbReference type="EMBL" id="MFC0559753.1"/>
    </source>
</evidence>
<accession>A0ABV6NG72</accession>
<gene>
    <name evidence="5" type="ORF">ACFFH4_11910</name>
</gene>
<evidence type="ECO:0000256" key="1">
    <source>
        <dbReference type="ARBA" id="ARBA00000085"/>
    </source>
</evidence>
<dbReference type="Gene3D" id="1.10.287.130">
    <property type="match status" value="1"/>
</dbReference>
<keyword evidence="4" id="KW-0902">Two-component regulatory system</keyword>
<keyword evidence="3" id="KW-0418">Kinase</keyword>
<dbReference type="SUPFAM" id="SSF47384">
    <property type="entry name" value="Homodimeric domain of signal transducing histidine kinase"/>
    <property type="match status" value="1"/>
</dbReference>
<dbReference type="EC" id="2.7.13.3" evidence="2"/>
<dbReference type="Proteomes" id="UP001589833">
    <property type="component" value="Unassembled WGS sequence"/>
</dbReference>
<reference evidence="5 6" key="1">
    <citation type="submission" date="2024-09" db="EMBL/GenBank/DDBJ databases">
        <authorList>
            <person name="Sun Q."/>
            <person name="Mori K."/>
        </authorList>
    </citation>
    <scope>NUCLEOTIDE SEQUENCE [LARGE SCALE GENOMIC DNA]</scope>
    <source>
        <strain evidence="5 6">NCAIM B.02301</strain>
    </source>
</reference>
<evidence type="ECO:0000313" key="6">
    <source>
        <dbReference type="Proteomes" id="UP001589833"/>
    </source>
</evidence>
<keyword evidence="3" id="KW-0808">Transferase</keyword>
<dbReference type="InterPro" id="IPR036097">
    <property type="entry name" value="HisK_dim/P_sf"/>
</dbReference>
<sequence length="56" mass="6282">MNSQTVALININDIQERKKAEKLLIQSEKLSMLGEMAAGIVHEIRNSLTSLKVFLN</sequence>
<evidence type="ECO:0000256" key="2">
    <source>
        <dbReference type="ARBA" id="ARBA00012438"/>
    </source>
</evidence>
<name>A0ABV6NG72_9BACI</name>
<organism evidence="5 6">
    <name type="scientific">Halalkalibacter alkalisediminis</name>
    <dbReference type="NCBI Taxonomy" id="935616"/>
    <lineage>
        <taxon>Bacteria</taxon>
        <taxon>Bacillati</taxon>
        <taxon>Bacillota</taxon>
        <taxon>Bacilli</taxon>
        <taxon>Bacillales</taxon>
        <taxon>Bacillaceae</taxon>
        <taxon>Halalkalibacter</taxon>
    </lineage>
</organism>